<dbReference type="WBParaSite" id="OFLC_0001022101-mRNA-1">
    <property type="protein sequence ID" value="OFLC_0001022101-mRNA-1"/>
    <property type="gene ID" value="OFLC_0001022101"/>
</dbReference>
<name>A0A183HRW0_9BILA</name>
<proteinExistence type="predicted"/>
<protein>
    <submittedName>
        <fullName evidence="1">Uncharacterized protein</fullName>
    </submittedName>
</protein>
<dbReference type="AlphaFoldDB" id="A0A183HRW0"/>
<accession>A0A183HRW0</accession>
<evidence type="ECO:0000313" key="1">
    <source>
        <dbReference type="WBParaSite" id="OFLC_0001022101-mRNA-1"/>
    </source>
</evidence>
<sequence>LKNFEFQIKYIYSSCQNRNGFLNVYVGCSNKPFLRFKFSIIFGNFRKYLCLGYYDCNCGNYTLEYDGNHIPFVHVTLPRFIMQPLIFIDVEHKDDMANIYEIRSMHLVINF</sequence>
<organism evidence="1">
    <name type="scientific">Onchocerca flexuosa</name>
    <dbReference type="NCBI Taxonomy" id="387005"/>
    <lineage>
        <taxon>Eukaryota</taxon>
        <taxon>Metazoa</taxon>
        <taxon>Ecdysozoa</taxon>
        <taxon>Nematoda</taxon>
        <taxon>Chromadorea</taxon>
        <taxon>Rhabditida</taxon>
        <taxon>Spirurina</taxon>
        <taxon>Spiruromorpha</taxon>
        <taxon>Filarioidea</taxon>
        <taxon>Onchocercidae</taxon>
        <taxon>Onchocerca</taxon>
    </lineage>
</organism>
<reference evidence="1" key="1">
    <citation type="submission" date="2016-06" db="UniProtKB">
        <authorList>
            <consortium name="WormBaseParasite"/>
        </authorList>
    </citation>
    <scope>IDENTIFICATION</scope>
</reference>